<dbReference type="SUPFAM" id="SSF51905">
    <property type="entry name" value="FAD/NAD(P)-binding domain"/>
    <property type="match status" value="1"/>
</dbReference>
<evidence type="ECO:0000256" key="2">
    <source>
        <dbReference type="ARBA" id="ARBA00022630"/>
    </source>
</evidence>
<dbReference type="OrthoDB" id="9786503at2"/>
<dbReference type="AlphaFoldDB" id="B6IX87"/>
<dbReference type="Proteomes" id="UP000001591">
    <property type="component" value="Chromosome"/>
</dbReference>
<dbReference type="Pfam" id="PF07992">
    <property type="entry name" value="Pyr_redox_2"/>
    <property type="match status" value="1"/>
</dbReference>
<evidence type="ECO:0000256" key="3">
    <source>
        <dbReference type="ARBA" id="ARBA00023002"/>
    </source>
</evidence>
<organism evidence="5 6">
    <name type="scientific">Rhodospirillum centenum (strain ATCC 51521 / SW)</name>
    <dbReference type="NCBI Taxonomy" id="414684"/>
    <lineage>
        <taxon>Bacteria</taxon>
        <taxon>Pseudomonadati</taxon>
        <taxon>Pseudomonadota</taxon>
        <taxon>Alphaproteobacteria</taxon>
        <taxon>Rhodospirillales</taxon>
        <taxon>Rhodospirillaceae</taxon>
        <taxon>Rhodospirillum</taxon>
    </lineage>
</organism>
<feature type="domain" description="FAD/NAD(P)-binding" evidence="4">
    <location>
        <begin position="7"/>
        <end position="285"/>
    </location>
</feature>
<proteinExistence type="predicted"/>
<dbReference type="InterPro" id="IPR050097">
    <property type="entry name" value="Ferredoxin-NADP_redctase_2"/>
</dbReference>
<dbReference type="InterPro" id="IPR023753">
    <property type="entry name" value="FAD/NAD-binding_dom"/>
</dbReference>
<dbReference type="PRINTS" id="PR00469">
    <property type="entry name" value="PNDRDTASEII"/>
</dbReference>
<evidence type="ECO:0000259" key="4">
    <source>
        <dbReference type="Pfam" id="PF07992"/>
    </source>
</evidence>
<dbReference type="eggNOG" id="COG0492">
    <property type="taxonomic scope" value="Bacteria"/>
</dbReference>
<dbReference type="STRING" id="414684.RC1_3558"/>
<evidence type="ECO:0000313" key="6">
    <source>
        <dbReference type="Proteomes" id="UP000001591"/>
    </source>
</evidence>
<keyword evidence="6" id="KW-1185">Reference proteome</keyword>
<keyword evidence="2" id="KW-0285">Flavoprotein</keyword>
<sequence>MPGDVLDALVIGGGPAGLTAAIYLARYRRNFLVVDAANARCAWIPRSHNHPGFPDGINGVELIQRMRCQAERYGAAVQRGRIVRLDRTSDGFVAEAADGDVWRAPLVLLATGVIDIDPGLPDQYESVRKGLVRYCPICDGYEVTGERVAVVGSGEHAVREAEFIRPYAGTLTLLTLGGRLTAGQHDRLVAAGIGLEQGRPLRVTVEAGRVEAFHFPGGRCLDFDSVYSAMGIAPRNELARGLGADLAEDGRVRADPHQETSIPGLFAAGDIAPGLNQITIAQAQGAIAATAMHNRLREHPRGRLREHPRGR</sequence>
<dbReference type="Gene3D" id="3.50.50.60">
    <property type="entry name" value="FAD/NAD(P)-binding domain"/>
    <property type="match status" value="2"/>
</dbReference>
<dbReference type="RefSeq" id="WP_012568689.1">
    <property type="nucleotide sequence ID" value="NC_011420.2"/>
</dbReference>
<dbReference type="PRINTS" id="PR00368">
    <property type="entry name" value="FADPNR"/>
</dbReference>
<gene>
    <name evidence="5" type="primary">trxB</name>
    <name evidence="5" type="ordered locus">RC1_3558</name>
</gene>
<dbReference type="PANTHER" id="PTHR48105">
    <property type="entry name" value="THIOREDOXIN REDUCTASE 1-RELATED-RELATED"/>
    <property type="match status" value="1"/>
</dbReference>
<dbReference type="EMBL" id="CP000613">
    <property type="protein sequence ID" value="ACJ00911.1"/>
    <property type="molecule type" value="Genomic_DNA"/>
</dbReference>
<reference evidence="5 6" key="1">
    <citation type="journal article" date="2010" name="BMC Genomics">
        <title>Metabolic flexibility revealed in the genome of the cyst-forming alpha-1 proteobacterium Rhodospirillum centenum.</title>
        <authorList>
            <person name="Lu Y.K."/>
            <person name="Marden J."/>
            <person name="Han M."/>
            <person name="Swingley W.D."/>
            <person name="Mastrian S.D."/>
            <person name="Chowdhury S.R."/>
            <person name="Hao J."/>
            <person name="Helmy T."/>
            <person name="Kim S."/>
            <person name="Kurdoglu A.A."/>
            <person name="Matthies H.J."/>
            <person name="Rollo D."/>
            <person name="Stothard P."/>
            <person name="Blankenship R.E."/>
            <person name="Bauer C.E."/>
            <person name="Touchman J.W."/>
        </authorList>
    </citation>
    <scope>NUCLEOTIDE SEQUENCE [LARGE SCALE GENOMIC DNA]</scope>
    <source>
        <strain evidence="6">ATCC 51521 / SW</strain>
    </source>
</reference>
<protein>
    <recommendedName>
        <fullName evidence="1">Thioredoxin reductase</fullName>
    </recommendedName>
</protein>
<dbReference type="GO" id="GO:0016491">
    <property type="term" value="F:oxidoreductase activity"/>
    <property type="evidence" value="ECO:0007669"/>
    <property type="project" value="UniProtKB-KW"/>
</dbReference>
<accession>B6IX87</accession>
<evidence type="ECO:0000256" key="1">
    <source>
        <dbReference type="ARBA" id="ARBA00018719"/>
    </source>
</evidence>
<evidence type="ECO:0000313" key="5">
    <source>
        <dbReference type="EMBL" id="ACJ00911.1"/>
    </source>
</evidence>
<dbReference type="HOGENOM" id="CLU_031864_5_0_5"/>
<keyword evidence="3 5" id="KW-0560">Oxidoreductase</keyword>
<dbReference type="KEGG" id="rce:RC1_3558"/>
<name>B6IX87_RHOCS</name>
<dbReference type="InterPro" id="IPR036188">
    <property type="entry name" value="FAD/NAD-bd_sf"/>
</dbReference>